<keyword evidence="4" id="KW-0547">Nucleotide-binding</keyword>
<dbReference type="PANTHER" id="PTHR47396">
    <property type="entry name" value="TYPE I RESTRICTION ENZYME ECOKI R PROTEIN"/>
    <property type="match status" value="1"/>
</dbReference>
<dbReference type="InterPro" id="IPR027417">
    <property type="entry name" value="P-loop_NTPase"/>
</dbReference>
<dbReference type="GO" id="GO:0000403">
    <property type="term" value="F:Y-form DNA binding"/>
    <property type="evidence" value="ECO:0007669"/>
    <property type="project" value="TreeGrafter"/>
</dbReference>
<dbReference type="GO" id="GO:0016787">
    <property type="term" value="F:hydrolase activity"/>
    <property type="evidence" value="ECO:0007669"/>
    <property type="project" value="InterPro"/>
</dbReference>
<feature type="region of interest" description="Disordered" evidence="1">
    <location>
        <begin position="471"/>
        <end position="490"/>
    </location>
</feature>
<dbReference type="InterPro" id="IPR014001">
    <property type="entry name" value="Helicase_ATP-bd"/>
</dbReference>
<keyword evidence="4" id="KW-0067">ATP-binding</keyword>
<gene>
    <name evidence="4" type="ORF">CPT_Mano_037</name>
</gene>
<dbReference type="SMART" id="SM00490">
    <property type="entry name" value="HELICc"/>
    <property type="match status" value="1"/>
</dbReference>
<organism evidence="4 5">
    <name type="scientific">Achromobacter phage Mano</name>
    <dbReference type="NCBI Taxonomy" id="2767570"/>
    <lineage>
        <taxon>Viruses</taxon>
        <taxon>Duplodnaviria</taxon>
        <taxon>Heunggongvirae</taxon>
        <taxon>Uroviricota</taxon>
        <taxon>Caudoviricetes</taxon>
        <taxon>Manovirus</taxon>
        <taxon>Manovirus Mano</taxon>
    </lineage>
</organism>
<dbReference type="InterPro" id="IPR050742">
    <property type="entry name" value="Helicase_Restrict-Modif_Enz"/>
</dbReference>
<dbReference type="InterPro" id="IPR006935">
    <property type="entry name" value="Helicase/UvrB_N"/>
</dbReference>
<name>A0A7L8G7R8_9CAUD</name>
<sequence>MQLVLRDYQDDMICRCRQSMARVRRVLLQAPTGAGKTALASYMIGGSASRGKLAYFICHRAELIAQTSATFRKFGIPHSFIAAGLPYDPRMPVQICSIDTLKVRAHLVPEPSLAVWDECHHIAAAGWLAVMNGWTRCYHIGLSATPWRTDGAGLDGMFDDMVLGPAVAWLIEHGHLSPYLAFVPEGGMKMHDKRRKNEFTAADIDKKVDRPKLVGDIIKHWRKNANGMRSIAFGYSLDFCDYMVGEFNAAGIPAAYLDGTTPKEERRNTIAAYADGRLAVLWNRYLFGEGFDLAAIAQRDVTIDCVIDAAPTVSLAMAMQRWGRALRPQEDKTAILLDHAGNMLKHGFPDDEREWTLQGREKDSNGGASEGPPPPVICEGCFNAIKRPLPPCCPHCDKPLRGQANFDDAVDDGRELVAANDNEKAAIRAQRKREEQEAKDIGALIALGKRRGYDNPAGWAMKKWANSPWRRKLAGSKQNAGSHSEIQSAA</sequence>
<dbReference type="PROSITE" id="PS51194">
    <property type="entry name" value="HELICASE_CTER"/>
    <property type="match status" value="1"/>
</dbReference>
<evidence type="ECO:0000256" key="1">
    <source>
        <dbReference type="SAM" id="MobiDB-lite"/>
    </source>
</evidence>
<dbReference type="SMART" id="SM00487">
    <property type="entry name" value="DEXDc"/>
    <property type="match status" value="1"/>
</dbReference>
<feature type="domain" description="Helicase ATP-binding" evidence="2">
    <location>
        <begin position="17"/>
        <end position="164"/>
    </location>
</feature>
<evidence type="ECO:0000259" key="2">
    <source>
        <dbReference type="PROSITE" id="PS51192"/>
    </source>
</evidence>
<evidence type="ECO:0000313" key="5">
    <source>
        <dbReference type="Proteomes" id="UP000516893"/>
    </source>
</evidence>
<protein>
    <submittedName>
        <fullName evidence="4">Helicase</fullName>
    </submittedName>
</protein>
<dbReference type="GO" id="GO:0005524">
    <property type="term" value="F:ATP binding"/>
    <property type="evidence" value="ECO:0007669"/>
    <property type="project" value="InterPro"/>
</dbReference>
<dbReference type="InterPro" id="IPR001650">
    <property type="entry name" value="Helicase_C-like"/>
</dbReference>
<evidence type="ECO:0000259" key="3">
    <source>
        <dbReference type="PROSITE" id="PS51194"/>
    </source>
</evidence>
<dbReference type="SUPFAM" id="SSF52540">
    <property type="entry name" value="P-loop containing nucleoside triphosphate hydrolases"/>
    <property type="match status" value="1"/>
</dbReference>
<dbReference type="Gene3D" id="3.40.50.300">
    <property type="entry name" value="P-loop containing nucleotide triphosphate hydrolases"/>
    <property type="match status" value="2"/>
</dbReference>
<dbReference type="Proteomes" id="UP000516893">
    <property type="component" value="Segment"/>
</dbReference>
<keyword evidence="5" id="KW-1185">Reference proteome</keyword>
<reference evidence="4 5" key="1">
    <citation type="submission" date="2020-07" db="EMBL/GenBank/DDBJ databases">
        <title>Complete genome sequence of Achromobacter sp. phage Mano.</title>
        <authorList>
            <person name="Bartz M.L."/>
            <person name="Yao G.W."/>
            <person name="Le T."/>
            <person name="Gonzalez C."/>
            <person name="Young R."/>
            <person name="Liu M."/>
        </authorList>
    </citation>
    <scope>NUCLEOTIDE SEQUENCE [LARGE SCALE GENOMIC DNA]</scope>
</reference>
<dbReference type="PANTHER" id="PTHR47396:SF1">
    <property type="entry name" value="ATP-DEPENDENT HELICASE IRC3-RELATED"/>
    <property type="match status" value="1"/>
</dbReference>
<evidence type="ECO:0000313" key="4">
    <source>
        <dbReference type="EMBL" id="QOE32769.1"/>
    </source>
</evidence>
<dbReference type="GO" id="GO:0036121">
    <property type="term" value="F:double-stranded DNA helicase activity"/>
    <property type="evidence" value="ECO:0007669"/>
    <property type="project" value="TreeGrafter"/>
</dbReference>
<proteinExistence type="predicted"/>
<feature type="domain" description="Helicase C-terminal" evidence="3">
    <location>
        <begin position="213"/>
        <end position="368"/>
    </location>
</feature>
<dbReference type="Pfam" id="PF04851">
    <property type="entry name" value="ResIII"/>
    <property type="match status" value="1"/>
</dbReference>
<accession>A0A7L8G7R8</accession>
<dbReference type="EMBL" id="MT708550">
    <property type="protein sequence ID" value="QOE32769.1"/>
    <property type="molecule type" value="Genomic_DNA"/>
</dbReference>
<dbReference type="GO" id="GO:0061749">
    <property type="term" value="F:forked DNA-dependent helicase activity"/>
    <property type="evidence" value="ECO:0007669"/>
    <property type="project" value="TreeGrafter"/>
</dbReference>
<feature type="compositionally biased region" description="Polar residues" evidence="1">
    <location>
        <begin position="476"/>
        <end position="490"/>
    </location>
</feature>
<dbReference type="Pfam" id="PF00271">
    <property type="entry name" value="Helicase_C"/>
    <property type="match status" value="1"/>
</dbReference>
<keyword evidence="4" id="KW-0378">Hydrolase</keyword>
<dbReference type="PROSITE" id="PS51192">
    <property type="entry name" value="HELICASE_ATP_BIND_1"/>
    <property type="match status" value="1"/>
</dbReference>
<keyword evidence="4" id="KW-0347">Helicase</keyword>